<comment type="similarity">
    <text evidence="7">In the C-terminal section; belongs to the saccharopine dehydrogenase family.</text>
</comment>
<dbReference type="InterPro" id="IPR032095">
    <property type="entry name" value="Sacchrp_dh-like_C"/>
</dbReference>
<evidence type="ECO:0000256" key="4">
    <source>
        <dbReference type="ARBA" id="ARBA00022857"/>
    </source>
</evidence>
<dbReference type="SUPFAM" id="SSF52283">
    <property type="entry name" value="Formate/glycerate dehydrogenase catalytic domain-like"/>
    <property type="match status" value="1"/>
</dbReference>
<comment type="pathway">
    <text evidence="1">Amino-acid degradation; L-lysine degradation via saccharopine pathway; glutaryl-CoA from L-lysine: step 1/6.</text>
</comment>
<feature type="domain" description="Alanine dehydrogenase/pyridine nucleotide transhydrogenase N-terminal" evidence="9">
    <location>
        <begin position="36"/>
        <end position="169"/>
    </location>
</feature>
<dbReference type="AlphaFoldDB" id="A0A183AAG3"/>
<evidence type="ECO:0000256" key="6">
    <source>
        <dbReference type="ARBA" id="ARBA00023268"/>
    </source>
</evidence>
<reference evidence="10 11" key="2">
    <citation type="submission" date="2018-11" db="EMBL/GenBank/DDBJ databases">
        <authorList>
            <consortium name="Pathogen Informatics"/>
        </authorList>
    </citation>
    <scope>NUCLEOTIDE SEQUENCE [LARGE SCALE GENOMIC DNA]</scope>
    <source>
        <strain evidence="10 11">Egypt</strain>
    </source>
</reference>
<dbReference type="UniPathway" id="UPA00868">
    <property type="reaction ID" value="UER00835"/>
</dbReference>
<dbReference type="GO" id="GO:0005737">
    <property type="term" value="C:cytoplasm"/>
    <property type="evidence" value="ECO:0007669"/>
    <property type="project" value="TreeGrafter"/>
</dbReference>
<dbReference type="SMART" id="SM01003">
    <property type="entry name" value="AlaDh_PNT_N"/>
    <property type="match status" value="1"/>
</dbReference>
<evidence type="ECO:0000256" key="5">
    <source>
        <dbReference type="ARBA" id="ARBA00023002"/>
    </source>
</evidence>
<dbReference type="CDD" id="cd12189">
    <property type="entry name" value="LKR_SDH_like"/>
    <property type="match status" value="1"/>
</dbReference>
<reference evidence="12" key="1">
    <citation type="submission" date="2016-06" db="UniProtKB">
        <authorList>
            <consortium name="WormBaseParasite"/>
        </authorList>
    </citation>
    <scope>IDENTIFICATION</scope>
</reference>
<dbReference type="Gene3D" id="1.10.1870.10">
    <property type="entry name" value="Domain 3, Saccharopine reductase"/>
    <property type="match status" value="1"/>
</dbReference>
<dbReference type="Pfam" id="PF05222">
    <property type="entry name" value="AlaDh_PNT_N"/>
    <property type="match status" value="1"/>
</dbReference>
<dbReference type="EMBL" id="UZAN01040838">
    <property type="protein sequence ID" value="VDP71119.1"/>
    <property type="molecule type" value="Genomic_DNA"/>
</dbReference>
<organism evidence="12">
    <name type="scientific">Echinostoma caproni</name>
    <dbReference type="NCBI Taxonomy" id="27848"/>
    <lineage>
        <taxon>Eukaryota</taxon>
        <taxon>Metazoa</taxon>
        <taxon>Spiralia</taxon>
        <taxon>Lophotrochozoa</taxon>
        <taxon>Platyhelminthes</taxon>
        <taxon>Trematoda</taxon>
        <taxon>Digenea</taxon>
        <taxon>Plagiorchiida</taxon>
        <taxon>Echinostomata</taxon>
        <taxon>Echinostomatoidea</taxon>
        <taxon>Echinostomatidae</taxon>
        <taxon>Echinostoma</taxon>
    </lineage>
</organism>
<dbReference type="FunFam" id="3.30.360.10:FF:000008">
    <property type="entry name" value="Alpha-aminoadipic semialdehyde synthase, mitochondrial"/>
    <property type="match status" value="1"/>
</dbReference>
<dbReference type="InterPro" id="IPR036291">
    <property type="entry name" value="NAD(P)-bd_dom_sf"/>
</dbReference>
<keyword evidence="4" id="KW-0521">NADP</keyword>
<dbReference type="Gene3D" id="3.30.360.10">
    <property type="entry name" value="Dihydrodipicolinate Reductase, domain 2"/>
    <property type="match status" value="1"/>
</dbReference>
<dbReference type="InterPro" id="IPR051168">
    <property type="entry name" value="AASS"/>
</dbReference>
<dbReference type="Gene3D" id="3.40.50.720">
    <property type="entry name" value="NAD(P)-binding Rossmann-like Domain"/>
    <property type="match status" value="3"/>
</dbReference>
<dbReference type="FunFam" id="3.40.50.720:FF:000087">
    <property type="entry name" value="alpha-aminoadipic semialdehyde synthase, mitochondrial"/>
    <property type="match status" value="1"/>
</dbReference>
<dbReference type="GO" id="GO:0033512">
    <property type="term" value="P:L-lysine catabolic process to acetyl-CoA via saccharopine"/>
    <property type="evidence" value="ECO:0007669"/>
    <property type="project" value="UniProtKB-UniPathway"/>
</dbReference>
<dbReference type="Pfam" id="PF03435">
    <property type="entry name" value="Sacchrp_dh_NADP"/>
    <property type="match status" value="1"/>
</dbReference>
<evidence type="ECO:0000313" key="11">
    <source>
        <dbReference type="Proteomes" id="UP000272942"/>
    </source>
</evidence>
<dbReference type="WBParaSite" id="ECPE_0000395501-mRNA-1">
    <property type="protein sequence ID" value="ECPE_0000395501-mRNA-1"/>
    <property type="gene ID" value="ECPE_0000395501"/>
</dbReference>
<keyword evidence="5" id="KW-0560">Oxidoreductase</keyword>
<gene>
    <name evidence="10" type="ORF">ECPE_LOCUS3948</name>
</gene>
<keyword evidence="11" id="KW-1185">Reference proteome</keyword>
<dbReference type="InterPro" id="IPR005097">
    <property type="entry name" value="Sacchrp_dh_NADP-bd"/>
</dbReference>
<accession>A0A183AAG3</accession>
<dbReference type="Proteomes" id="UP000272942">
    <property type="component" value="Unassembled WGS sequence"/>
</dbReference>
<dbReference type="GO" id="GO:0004753">
    <property type="term" value="F:saccharopine dehydrogenase activity"/>
    <property type="evidence" value="ECO:0007669"/>
    <property type="project" value="TreeGrafter"/>
</dbReference>
<evidence type="ECO:0000259" key="8">
    <source>
        <dbReference type="SMART" id="SM01002"/>
    </source>
</evidence>
<evidence type="ECO:0000313" key="10">
    <source>
        <dbReference type="EMBL" id="VDP71119.1"/>
    </source>
</evidence>
<protein>
    <submittedName>
        <fullName evidence="12">Saccharopine dehydrogenase</fullName>
    </submittedName>
</protein>
<dbReference type="InterPro" id="IPR007886">
    <property type="entry name" value="AlaDH/PNT_N"/>
</dbReference>
<evidence type="ECO:0000256" key="7">
    <source>
        <dbReference type="ARBA" id="ARBA00025744"/>
    </source>
</evidence>
<name>A0A183AAG3_9TREM</name>
<evidence type="ECO:0000256" key="3">
    <source>
        <dbReference type="ARBA" id="ARBA00005624"/>
    </source>
</evidence>
<feature type="domain" description="Alanine dehydrogenase/pyridine nucleotide transhydrogenase NAD(H)-binding" evidence="8">
    <location>
        <begin position="209"/>
        <end position="413"/>
    </location>
</feature>
<proteinExistence type="inferred from homology"/>
<dbReference type="Pfam" id="PF16653">
    <property type="entry name" value="Sacchrp_dh_C"/>
    <property type="match status" value="1"/>
</dbReference>
<dbReference type="PANTHER" id="PTHR11133">
    <property type="entry name" value="SACCHAROPINE DEHYDROGENASE"/>
    <property type="match status" value="1"/>
</dbReference>
<dbReference type="InterPro" id="IPR007698">
    <property type="entry name" value="AlaDH/PNT_NAD(H)-bd"/>
</dbReference>
<evidence type="ECO:0000256" key="1">
    <source>
        <dbReference type="ARBA" id="ARBA00004682"/>
    </source>
</evidence>
<dbReference type="OrthoDB" id="10059875at2759"/>
<evidence type="ECO:0000313" key="12">
    <source>
        <dbReference type="WBParaSite" id="ECPE_0000395501-mRNA-1"/>
    </source>
</evidence>
<sequence length="878" mass="97934">MLSKLARIPSLGVTRVRFLSSQALDKSGKSFRPVVGIKRETVNLWEQRSPLIPSHVKKLVHQGIPVLVQPSNRRCFAATEFEEAGAVMSEDLSAATLILGVKRPSQLRPDDLLPEKTYCFFTHTIKAQSDNMPLLDELLSRKIRMIDYECMVNAKNKRLVAFGKYAGMAGTIDILHGLGIRLLAMGHRTPFLRIGMAHSFQDSQQAQQAIRLAGYEIALGRMPDSLGPLTFVINGDGNVSQGAQIMLDCLPVEYVEASQLKEVAEHGKRNRIYVSVVTVAEYMVHKQRKDFNAVEYFADPSLYESNFRDTIAPYTSVLINGTYWDARVPQILTCKNVKSLLDVRPNIPGSPNNEGCPTLPHRLLAICDISADPGGSVEFTEECTTIDEPFNLYNPRTGKTEYQIHGDGILMCSIDNMPAQLPYEASEYFGDTLLPYLPDMIKSNALEPFENYDASPEVKNVISNVESELTALREHFPRIQPRHLNIFEDERHFEELVRQNDLIVSLIPWKYHPLVVKQCIKQAKNLLTASYCTPVLKEMEDEINKAGITAFMEIGLDPGIDHLLTKECVDYVKEHNGRVISYRSFTGGLPAPENSNNPLRYKFSWSPEAAMSTVMNGAKYLEDGQIKEIPADGSLMKMARPMNVFPGFNLEGYPNRDSTRYIQLYGLEGCQTVLRGTMRYGGYTEAVSVLLNLGLLDSDSKPYLQPGAKTVTWLGVPAKLHGKELEDALLKKLSGDRKKYECLLGLGLLSEDPVALTNTPLSSTSAQLSKLLNYGPNERDLIVMAHELIIDWPDKKLREKRDVSLVAYGEAGQGKSGLAMSRTVGIPAAIAAKMILDGEITDKGIVLPLQRYIYKPILERLKTEGIEAQEMSTFVELP</sequence>
<dbReference type="SMART" id="SM01002">
    <property type="entry name" value="AlaDh_PNT_C"/>
    <property type="match status" value="1"/>
</dbReference>
<evidence type="ECO:0000259" key="9">
    <source>
        <dbReference type="SMART" id="SM01003"/>
    </source>
</evidence>
<dbReference type="SUPFAM" id="SSF55347">
    <property type="entry name" value="Glyceraldehyde-3-phosphate dehydrogenase-like, C-terminal domain"/>
    <property type="match status" value="1"/>
</dbReference>
<comment type="pathway">
    <text evidence="2">Amino-acid degradation; L-lysine degradation via saccharopine pathway; glutaryl-CoA from L-lysine: step 2/6.</text>
</comment>
<keyword evidence="6" id="KW-0511">Multifunctional enzyme</keyword>
<dbReference type="SUPFAM" id="SSF51735">
    <property type="entry name" value="NAD(P)-binding Rossmann-fold domains"/>
    <property type="match status" value="1"/>
</dbReference>
<dbReference type="PANTHER" id="PTHR11133:SF22">
    <property type="entry name" value="ALPHA-AMINOADIPIC SEMIALDEHYDE SYNTHASE, MITOCHONDRIAL"/>
    <property type="match status" value="1"/>
</dbReference>
<evidence type="ECO:0000256" key="2">
    <source>
        <dbReference type="ARBA" id="ARBA00004720"/>
    </source>
</evidence>
<comment type="similarity">
    <text evidence="3">In the N-terminal section; belongs to the AlaDH/PNT family.</text>
</comment>
<dbReference type="GO" id="GO:0019878">
    <property type="term" value="P:lysine biosynthetic process via aminoadipic acid"/>
    <property type="evidence" value="ECO:0007669"/>
    <property type="project" value="TreeGrafter"/>
</dbReference>